<dbReference type="Proteomes" id="UP001238163">
    <property type="component" value="Unassembled WGS sequence"/>
</dbReference>
<protein>
    <recommendedName>
        <fullName evidence="4 9">Dihydropteroate synthase</fullName>
        <shortName evidence="9">DHPS</shortName>
        <ecNumber evidence="4 9">2.5.1.15</ecNumber>
    </recommendedName>
    <alternativeName>
        <fullName evidence="9">Dihydropteroate pyrophosphorylase</fullName>
    </alternativeName>
</protein>
<dbReference type="InterPro" id="IPR011005">
    <property type="entry name" value="Dihydropteroate_synth-like_sf"/>
</dbReference>
<comment type="cofactor">
    <cofactor evidence="2 9">
        <name>Mg(2+)</name>
        <dbReference type="ChEBI" id="CHEBI:18420"/>
    </cofactor>
</comment>
<evidence type="ECO:0000313" key="11">
    <source>
        <dbReference type="EMBL" id="MDQ0287961.1"/>
    </source>
</evidence>
<dbReference type="GO" id="GO:0046654">
    <property type="term" value="P:tetrahydrofolate biosynthetic process"/>
    <property type="evidence" value="ECO:0007669"/>
    <property type="project" value="TreeGrafter"/>
</dbReference>
<dbReference type="RefSeq" id="WP_307259124.1">
    <property type="nucleotide sequence ID" value="NZ_JAUSVL010000001.1"/>
</dbReference>
<dbReference type="PANTHER" id="PTHR20941:SF1">
    <property type="entry name" value="FOLIC ACID SYNTHESIS PROTEIN FOL1"/>
    <property type="match status" value="1"/>
</dbReference>
<evidence type="ECO:0000256" key="2">
    <source>
        <dbReference type="ARBA" id="ARBA00001946"/>
    </source>
</evidence>
<dbReference type="GO" id="GO:0046656">
    <property type="term" value="P:folic acid biosynthetic process"/>
    <property type="evidence" value="ECO:0007669"/>
    <property type="project" value="UniProtKB-KW"/>
</dbReference>
<dbReference type="SUPFAM" id="SSF51717">
    <property type="entry name" value="Dihydropteroate synthetase-like"/>
    <property type="match status" value="1"/>
</dbReference>
<dbReference type="InterPro" id="IPR000489">
    <property type="entry name" value="Pterin-binding_dom"/>
</dbReference>
<keyword evidence="8 9" id="KW-0289">Folate biosynthesis</keyword>
<evidence type="ECO:0000256" key="9">
    <source>
        <dbReference type="RuleBase" id="RU361205"/>
    </source>
</evidence>
<feature type="domain" description="Pterin-binding" evidence="10">
    <location>
        <begin position="21"/>
        <end position="274"/>
    </location>
</feature>
<proteinExistence type="inferred from homology"/>
<name>A0AAE3VD39_9BACT</name>
<comment type="similarity">
    <text evidence="9">Belongs to the DHPS family.</text>
</comment>
<dbReference type="PROSITE" id="PS00792">
    <property type="entry name" value="DHPS_1"/>
    <property type="match status" value="1"/>
</dbReference>
<organism evidence="11 12">
    <name type="scientific">Oligosphaera ethanolica</name>
    <dbReference type="NCBI Taxonomy" id="760260"/>
    <lineage>
        <taxon>Bacteria</taxon>
        <taxon>Pseudomonadati</taxon>
        <taxon>Lentisphaerota</taxon>
        <taxon>Oligosphaeria</taxon>
        <taxon>Oligosphaerales</taxon>
        <taxon>Oligosphaeraceae</taxon>
        <taxon>Oligosphaera</taxon>
    </lineage>
</organism>
<comment type="caution">
    <text evidence="11">The sequence shown here is derived from an EMBL/GenBank/DDBJ whole genome shotgun (WGS) entry which is preliminary data.</text>
</comment>
<accession>A0AAE3VD39</accession>
<reference evidence="11" key="1">
    <citation type="submission" date="2023-07" db="EMBL/GenBank/DDBJ databases">
        <title>Genomic Encyclopedia of Type Strains, Phase IV (KMG-IV): sequencing the most valuable type-strain genomes for metagenomic binning, comparative biology and taxonomic classification.</title>
        <authorList>
            <person name="Goeker M."/>
        </authorList>
    </citation>
    <scope>NUCLEOTIDE SEQUENCE</scope>
    <source>
        <strain evidence="11">DSM 24202</strain>
    </source>
</reference>
<dbReference type="PROSITE" id="PS50972">
    <property type="entry name" value="PTERIN_BINDING"/>
    <property type="match status" value="1"/>
</dbReference>
<evidence type="ECO:0000256" key="4">
    <source>
        <dbReference type="ARBA" id="ARBA00012458"/>
    </source>
</evidence>
<dbReference type="CDD" id="cd00739">
    <property type="entry name" value="DHPS"/>
    <property type="match status" value="1"/>
</dbReference>
<keyword evidence="6 9" id="KW-0479">Metal-binding</keyword>
<dbReference type="Gene3D" id="3.20.20.20">
    <property type="entry name" value="Dihydropteroate synthase-like"/>
    <property type="match status" value="1"/>
</dbReference>
<evidence type="ECO:0000313" key="12">
    <source>
        <dbReference type="Proteomes" id="UP001238163"/>
    </source>
</evidence>
<keyword evidence="7 9" id="KW-0460">Magnesium</keyword>
<evidence type="ECO:0000259" key="10">
    <source>
        <dbReference type="PROSITE" id="PS50972"/>
    </source>
</evidence>
<evidence type="ECO:0000256" key="5">
    <source>
        <dbReference type="ARBA" id="ARBA00022679"/>
    </source>
</evidence>
<comment type="pathway">
    <text evidence="3 9">Cofactor biosynthesis; tetrahydrofolate biosynthesis; 7,8-dihydrofolate from 2-amino-4-hydroxy-6-hydroxymethyl-7,8-dihydropteridine diphosphate and 4-aminobenzoate: step 1/2.</text>
</comment>
<evidence type="ECO:0000256" key="3">
    <source>
        <dbReference type="ARBA" id="ARBA00004763"/>
    </source>
</evidence>
<evidence type="ECO:0000256" key="6">
    <source>
        <dbReference type="ARBA" id="ARBA00022723"/>
    </source>
</evidence>
<dbReference type="PANTHER" id="PTHR20941">
    <property type="entry name" value="FOLATE SYNTHESIS PROTEINS"/>
    <property type="match status" value="1"/>
</dbReference>
<dbReference type="EC" id="2.5.1.15" evidence="4 9"/>
<evidence type="ECO:0000256" key="8">
    <source>
        <dbReference type="ARBA" id="ARBA00022909"/>
    </source>
</evidence>
<dbReference type="PROSITE" id="PS00793">
    <property type="entry name" value="DHPS_2"/>
    <property type="match status" value="1"/>
</dbReference>
<sequence>MPIAPLAFRFQDRHIPCDGKAYLMGILNVTPDSFSDGGQFISLDQAIAHGHDLARNGAHIIDVGGESTRPGHIPVSTEEEIRRVVPVIRELSRKISVPISVDTSKAAVAEAAIRAGASIINDVSAGENDPDGMIAVIKKYRVGTILMHSQPLPPDAQRGDLAAHAIAAYFQQRLDSLCTATGLDKVFFMLDPGIGFRKDLAQNLAVIKHLGDFRALGCPVLMGPSRKSFLGRITGHDNPQDRIWATAAAAAACVVLGADVIRVHDLCEMRDVLLVAEAIATAD</sequence>
<dbReference type="AlphaFoldDB" id="A0AAE3VD39"/>
<dbReference type="GO" id="GO:0046872">
    <property type="term" value="F:metal ion binding"/>
    <property type="evidence" value="ECO:0007669"/>
    <property type="project" value="UniProtKB-KW"/>
</dbReference>
<dbReference type="InterPro" id="IPR006390">
    <property type="entry name" value="DHP_synth_dom"/>
</dbReference>
<gene>
    <name evidence="11" type="ORF">J3R75_000068</name>
</gene>
<keyword evidence="12" id="KW-1185">Reference proteome</keyword>
<dbReference type="NCBIfam" id="TIGR01496">
    <property type="entry name" value="DHPS"/>
    <property type="match status" value="1"/>
</dbReference>
<dbReference type="GO" id="GO:0004156">
    <property type="term" value="F:dihydropteroate synthase activity"/>
    <property type="evidence" value="ECO:0007669"/>
    <property type="project" value="UniProtKB-EC"/>
</dbReference>
<keyword evidence="5 9" id="KW-0808">Transferase</keyword>
<dbReference type="Pfam" id="PF00809">
    <property type="entry name" value="Pterin_bind"/>
    <property type="match status" value="1"/>
</dbReference>
<dbReference type="InterPro" id="IPR045031">
    <property type="entry name" value="DHP_synth-like"/>
</dbReference>
<comment type="function">
    <text evidence="9">Catalyzes the condensation of para-aminobenzoate (pABA) with 6-hydroxymethyl-7,8-dihydropterin diphosphate (DHPt-PP) to form 7,8-dihydropteroate (H2Pte), the immediate precursor of folate derivatives.</text>
</comment>
<evidence type="ECO:0000256" key="1">
    <source>
        <dbReference type="ARBA" id="ARBA00000012"/>
    </source>
</evidence>
<dbReference type="EMBL" id="JAUSVL010000001">
    <property type="protein sequence ID" value="MDQ0287961.1"/>
    <property type="molecule type" value="Genomic_DNA"/>
</dbReference>
<comment type="catalytic activity">
    <reaction evidence="1">
        <text>(7,8-dihydropterin-6-yl)methyl diphosphate + 4-aminobenzoate = 7,8-dihydropteroate + diphosphate</text>
        <dbReference type="Rhea" id="RHEA:19949"/>
        <dbReference type="ChEBI" id="CHEBI:17836"/>
        <dbReference type="ChEBI" id="CHEBI:17839"/>
        <dbReference type="ChEBI" id="CHEBI:33019"/>
        <dbReference type="ChEBI" id="CHEBI:72950"/>
        <dbReference type="EC" id="2.5.1.15"/>
    </reaction>
</comment>
<evidence type="ECO:0000256" key="7">
    <source>
        <dbReference type="ARBA" id="ARBA00022842"/>
    </source>
</evidence>